<dbReference type="PANTHER" id="PTHR33745:SF3">
    <property type="entry name" value="RSBT CO-ANTAGONIST PROTEIN RSBRC"/>
    <property type="match status" value="1"/>
</dbReference>
<name>A0AA46E058_9FUSO</name>
<proteinExistence type="predicted"/>
<dbReference type="AlphaFoldDB" id="A0AA46E058"/>
<dbReference type="InterPro" id="IPR002645">
    <property type="entry name" value="STAS_dom"/>
</dbReference>
<keyword evidence="4" id="KW-1185">Reference proteome</keyword>
<evidence type="ECO:0000313" key="3">
    <source>
        <dbReference type="EMBL" id="TDT72350.1"/>
    </source>
</evidence>
<protein>
    <submittedName>
        <fullName evidence="3">RsbT co-antagonist protein RsbR</fullName>
    </submittedName>
</protein>
<accession>A0AA46E058</accession>
<dbReference type="InterPro" id="IPR036513">
    <property type="entry name" value="STAS_dom_sf"/>
</dbReference>
<dbReference type="Gene3D" id="3.30.750.24">
    <property type="entry name" value="STAS domain"/>
    <property type="match status" value="1"/>
</dbReference>
<evidence type="ECO:0000259" key="2">
    <source>
        <dbReference type="PROSITE" id="PS50801"/>
    </source>
</evidence>
<dbReference type="CDD" id="cd07041">
    <property type="entry name" value="STAS_RsbR_RsbS_like"/>
    <property type="match status" value="1"/>
</dbReference>
<evidence type="ECO:0000256" key="1">
    <source>
        <dbReference type="ARBA" id="ARBA00022553"/>
    </source>
</evidence>
<dbReference type="InterPro" id="IPR051932">
    <property type="entry name" value="Bact_StressResp_Reg"/>
</dbReference>
<dbReference type="SUPFAM" id="SSF52091">
    <property type="entry name" value="SpoIIaa-like"/>
    <property type="match status" value="1"/>
</dbReference>
<dbReference type="Proteomes" id="UP000294678">
    <property type="component" value="Unassembled WGS sequence"/>
</dbReference>
<dbReference type="PROSITE" id="PS50801">
    <property type="entry name" value="STAS"/>
    <property type="match status" value="1"/>
</dbReference>
<organism evidence="3 4">
    <name type="scientific">Hypnocyclicus thermotrophus</name>
    <dbReference type="NCBI Taxonomy" id="1627895"/>
    <lineage>
        <taxon>Bacteria</taxon>
        <taxon>Fusobacteriati</taxon>
        <taxon>Fusobacteriota</taxon>
        <taxon>Fusobacteriia</taxon>
        <taxon>Fusobacteriales</taxon>
        <taxon>Fusobacteriaceae</taxon>
        <taxon>Hypnocyclicus</taxon>
    </lineage>
</organism>
<dbReference type="RefSeq" id="WP_134111926.1">
    <property type="nucleotide sequence ID" value="NZ_SOBG01000001.1"/>
</dbReference>
<keyword evidence="1" id="KW-0597">Phosphoprotein</keyword>
<dbReference type="Pfam" id="PF01740">
    <property type="entry name" value="STAS"/>
    <property type="match status" value="1"/>
</dbReference>
<dbReference type="EMBL" id="SOBG01000001">
    <property type="protein sequence ID" value="TDT72350.1"/>
    <property type="molecule type" value="Genomic_DNA"/>
</dbReference>
<dbReference type="PANTHER" id="PTHR33745">
    <property type="entry name" value="RSBT ANTAGONIST PROTEIN RSBS-RELATED"/>
    <property type="match status" value="1"/>
</dbReference>
<feature type="domain" description="STAS" evidence="2">
    <location>
        <begin position="109"/>
        <end position="220"/>
    </location>
</feature>
<gene>
    <name evidence="3" type="ORF">EV215_0150</name>
</gene>
<reference evidence="3 4" key="1">
    <citation type="submission" date="2019-03" db="EMBL/GenBank/DDBJ databases">
        <title>Genomic Encyclopedia of Type Strains, Phase IV (KMG-IV): sequencing the most valuable type-strain genomes for metagenomic binning, comparative biology and taxonomic classification.</title>
        <authorList>
            <person name="Goeker M."/>
        </authorList>
    </citation>
    <scope>NUCLEOTIDE SEQUENCE [LARGE SCALE GENOMIC DNA]</scope>
    <source>
        <strain evidence="3 4">DSM 100055</strain>
    </source>
</reference>
<comment type="caution">
    <text evidence="3">The sequence shown here is derived from an EMBL/GenBank/DDBJ whole genome shotgun (WGS) entry which is preliminary data.</text>
</comment>
<sequence length="224" mass="25325">MKDYIITHLENLSIKLSKIISEKVYWENFLVTLAQNNMNNEIEIKNTLRPIISSNNFKKVFTALKTLNEEINGFPFVELIKLLIDLSDEKLKEKEVVLEEVKDVLSELAVPVLRLWKDIIVAPLVGTLDSERAQSMAEKLLAFTSETRAKYVIIDVTGVNVIDTIVGGFLIETFNAIKLLGTNVILTGIKPNIAHTLVKIGIDFNMVIVKRDLETALNYLILEK</sequence>
<evidence type="ECO:0000313" key="4">
    <source>
        <dbReference type="Proteomes" id="UP000294678"/>
    </source>
</evidence>